<feature type="transmembrane region" description="Helical" evidence="9">
    <location>
        <begin position="271"/>
        <end position="289"/>
    </location>
</feature>
<protein>
    <recommendedName>
        <fullName evidence="10">Cyclic nucleotide-binding domain-containing protein</fullName>
    </recommendedName>
</protein>
<evidence type="ECO:0000256" key="8">
    <source>
        <dbReference type="SAM" id="MobiDB-lite"/>
    </source>
</evidence>
<feature type="transmembrane region" description="Helical" evidence="9">
    <location>
        <begin position="238"/>
        <end position="259"/>
    </location>
</feature>
<feature type="region of interest" description="Disordered" evidence="8">
    <location>
        <begin position="748"/>
        <end position="775"/>
    </location>
</feature>
<evidence type="ECO:0000256" key="1">
    <source>
        <dbReference type="ARBA" id="ARBA00004141"/>
    </source>
</evidence>
<proteinExistence type="predicted"/>
<evidence type="ECO:0000256" key="5">
    <source>
        <dbReference type="ARBA" id="ARBA00023065"/>
    </source>
</evidence>
<dbReference type="STRING" id="81824.A9VB25"/>
<dbReference type="InterPro" id="IPR018490">
    <property type="entry name" value="cNMP-bd_dom_sf"/>
</dbReference>
<feature type="domain" description="Cyclic nucleotide-binding" evidence="10">
    <location>
        <begin position="571"/>
        <end position="682"/>
    </location>
</feature>
<keyword evidence="12" id="KW-1185">Reference proteome</keyword>
<feature type="region of interest" description="Disordered" evidence="8">
    <location>
        <begin position="117"/>
        <end position="148"/>
    </location>
</feature>
<dbReference type="SUPFAM" id="SSF51206">
    <property type="entry name" value="cAMP-binding domain-like"/>
    <property type="match status" value="2"/>
</dbReference>
<evidence type="ECO:0000256" key="4">
    <source>
        <dbReference type="ARBA" id="ARBA00022989"/>
    </source>
</evidence>
<dbReference type="OMA" id="YLIVEEY"/>
<dbReference type="Gene3D" id="1.10.287.70">
    <property type="match status" value="1"/>
</dbReference>
<dbReference type="SUPFAM" id="SSF81324">
    <property type="entry name" value="Voltage-gated potassium channels"/>
    <property type="match status" value="1"/>
</dbReference>
<dbReference type="PANTHER" id="PTHR45638:SF11">
    <property type="entry name" value="CYCLIC NUCLEOTIDE-GATED CATION CHANNEL SUBUNIT A"/>
    <property type="match status" value="1"/>
</dbReference>
<keyword evidence="7" id="KW-1071">Ligand-gated ion channel</keyword>
<name>A9VB25_MONBE</name>
<dbReference type="GO" id="GO:0016020">
    <property type="term" value="C:membrane"/>
    <property type="evidence" value="ECO:0007669"/>
    <property type="project" value="UniProtKB-SubCell"/>
</dbReference>
<dbReference type="Pfam" id="PF00520">
    <property type="entry name" value="Ion_trans"/>
    <property type="match status" value="1"/>
</dbReference>
<evidence type="ECO:0000256" key="2">
    <source>
        <dbReference type="ARBA" id="ARBA00022448"/>
    </source>
</evidence>
<dbReference type="FunCoup" id="A9VB25">
    <property type="interactions" value="131"/>
</dbReference>
<keyword evidence="6 9" id="KW-0472">Membrane</keyword>
<keyword evidence="2" id="KW-0813">Transport</keyword>
<dbReference type="GO" id="GO:0005221">
    <property type="term" value="F:intracellularly cyclic nucleotide-activated monoatomic cation channel activity"/>
    <property type="evidence" value="ECO:0007669"/>
    <property type="project" value="InterPro"/>
</dbReference>
<dbReference type="InterPro" id="IPR000595">
    <property type="entry name" value="cNMP-bd_dom"/>
</dbReference>
<keyword evidence="5" id="KW-0406">Ion transport</keyword>
<dbReference type="Gene3D" id="1.10.287.630">
    <property type="entry name" value="Helix hairpin bin"/>
    <property type="match status" value="1"/>
</dbReference>
<reference evidence="11 12" key="1">
    <citation type="journal article" date="2008" name="Nature">
        <title>The genome of the choanoflagellate Monosiga brevicollis and the origin of metazoans.</title>
        <authorList>
            <consortium name="JGI Sequencing"/>
            <person name="King N."/>
            <person name="Westbrook M.J."/>
            <person name="Young S.L."/>
            <person name="Kuo A."/>
            <person name="Abedin M."/>
            <person name="Chapman J."/>
            <person name="Fairclough S."/>
            <person name="Hellsten U."/>
            <person name="Isogai Y."/>
            <person name="Letunic I."/>
            <person name="Marr M."/>
            <person name="Pincus D."/>
            <person name="Putnam N."/>
            <person name="Rokas A."/>
            <person name="Wright K.J."/>
            <person name="Zuzow R."/>
            <person name="Dirks W."/>
            <person name="Good M."/>
            <person name="Goodstein D."/>
            <person name="Lemons D."/>
            <person name="Li W."/>
            <person name="Lyons J.B."/>
            <person name="Morris A."/>
            <person name="Nichols S."/>
            <person name="Richter D.J."/>
            <person name="Salamov A."/>
            <person name="Bork P."/>
            <person name="Lim W.A."/>
            <person name="Manning G."/>
            <person name="Miller W.T."/>
            <person name="McGinnis W."/>
            <person name="Shapiro H."/>
            <person name="Tjian R."/>
            <person name="Grigoriev I.V."/>
            <person name="Rokhsar D."/>
        </authorList>
    </citation>
    <scope>NUCLEOTIDE SEQUENCE [LARGE SCALE GENOMIC DNA]</scope>
    <source>
        <strain evidence="12">MX1 / ATCC 50154</strain>
    </source>
</reference>
<evidence type="ECO:0000313" key="12">
    <source>
        <dbReference type="Proteomes" id="UP000001357"/>
    </source>
</evidence>
<feature type="transmembrane region" description="Helical" evidence="9">
    <location>
        <begin position="461"/>
        <end position="488"/>
    </location>
</feature>
<evidence type="ECO:0000256" key="3">
    <source>
        <dbReference type="ARBA" id="ARBA00022692"/>
    </source>
</evidence>
<dbReference type="SMART" id="SM00100">
    <property type="entry name" value="cNMP"/>
    <property type="match status" value="2"/>
</dbReference>
<evidence type="ECO:0000256" key="9">
    <source>
        <dbReference type="SAM" id="Phobius"/>
    </source>
</evidence>
<dbReference type="InParanoid" id="A9VB25"/>
<dbReference type="eggNOG" id="KOG0500">
    <property type="taxonomic scope" value="Eukaryota"/>
</dbReference>
<dbReference type="PROSITE" id="PS50042">
    <property type="entry name" value="CNMP_BINDING_3"/>
    <property type="match status" value="2"/>
</dbReference>
<dbReference type="KEGG" id="mbr:MONBRDRAFT_29429"/>
<evidence type="ECO:0000256" key="7">
    <source>
        <dbReference type="ARBA" id="ARBA00023286"/>
    </source>
</evidence>
<evidence type="ECO:0000259" key="10">
    <source>
        <dbReference type="PROSITE" id="PS50042"/>
    </source>
</evidence>
<dbReference type="AlphaFoldDB" id="A9VB25"/>
<dbReference type="InterPro" id="IPR014710">
    <property type="entry name" value="RmlC-like_jellyroll"/>
</dbReference>
<organism evidence="11 12">
    <name type="scientific">Monosiga brevicollis</name>
    <name type="common">Choanoflagellate</name>
    <dbReference type="NCBI Taxonomy" id="81824"/>
    <lineage>
        <taxon>Eukaryota</taxon>
        <taxon>Choanoflagellata</taxon>
        <taxon>Craspedida</taxon>
        <taxon>Salpingoecidae</taxon>
        <taxon>Monosiga</taxon>
    </lineage>
</organism>
<dbReference type="GeneID" id="5895204"/>
<keyword evidence="3 9" id="KW-0812">Transmembrane</keyword>
<dbReference type="InterPro" id="IPR050866">
    <property type="entry name" value="CNG_cation_channel"/>
</dbReference>
<dbReference type="EMBL" id="CH991575">
    <property type="protein sequence ID" value="EDQ85264.1"/>
    <property type="molecule type" value="Genomic_DNA"/>
</dbReference>
<dbReference type="Proteomes" id="UP000001357">
    <property type="component" value="Unassembled WGS sequence"/>
</dbReference>
<evidence type="ECO:0000313" key="11">
    <source>
        <dbReference type="EMBL" id="EDQ85264.1"/>
    </source>
</evidence>
<evidence type="ECO:0000256" key="6">
    <source>
        <dbReference type="ARBA" id="ARBA00023136"/>
    </source>
</evidence>
<keyword evidence="4 9" id="KW-1133">Transmembrane helix</keyword>
<dbReference type="PANTHER" id="PTHR45638">
    <property type="entry name" value="CYCLIC NUCLEOTIDE-GATED CATION CHANNEL SUBUNIT A"/>
    <property type="match status" value="1"/>
</dbReference>
<accession>A9VB25</accession>
<dbReference type="CDD" id="cd00038">
    <property type="entry name" value="CAP_ED"/>
    <property type="match status" value="1"/>
</dbReference>
<feature type="domain" description="Cyclic nucleotide-binding" evidence="10">
    <location>
        <begin position="697"/>
        <end position="799"/>
    </location>
</feature>
<sequence length="1003" mass="112661">MSAVTAGPHVPNAYQHPVNSIMSCSAHKPANPTTSSAQPNYTVAHTPKRWRFSCRFDLSLSLSLSRARALSLLAAKKLAMRKCEMIHTLTHITCDTERERDKQKRCELVTVTMGERAPLLGDIPEQVSLNGDPEDDSPAAQAPPEQLQRTKSLNRKLTTVSGRQSAEETLKRSTGSFASQRVLTAYEGTNTLPTGTELDDSVDEERSRRKSVAANMRRILFSDETLLPPLSSHLVGQLFVLAVSIFVIYNCFIIPFRAAFEQSWADHHNDIFIIIDAIGDILFLVDIYFNFRCAVMHDGIEVYDSGHIGSEFTAPFYPIARDYLSQWFWFDILASLPIDLFLWKPVWKHVALRWNKFLRLPRVLERIQELQHNTRYALTLELLKLVVGILSISHWLGCAYIAIAYSDGFTPEGDEEGWAPPESLKDASLGQQYYIAFAWGVKGVTDVGGESPRAQTNLQHAFIIVLGFVHIFLIAIVIGSVEGFMSSLNHNAEQLRRRIMHLNRFMAQRHLPPDVQTRIRKYFRHLWSRKGAFDSPDLLRDLPSNLRAEVHRHTRGQVLSKVGLLKSFENDEPFLNTLAEHLKPRIYAPGDIIIEAGGNGDEMFLLNRGEVELVGADDEVDGVAREGSVFGELAFFASEKLRLTVRARTWCDFAVLTKNDFDRVALRHPMQRRQLEELAEVRLAQEAMYQALLKSPLFKNVGKAIIQTLSRVALPFGFKKDDYIYREGDDGDTWLFLGRGDARVFKNSALETQDDDSTEAQSTEAADDDMPMSRSMRRASSGSIFSSVAAIPSTPTKSTKFRGDAVGAVLSARFIGGSTTLEPTPRIDNAVCHSQRCTVLAIPIATLHEFLQSHRIASVRICFVCVCVCVCVPVVEANAKAYSRRADVLHTFKSITRKVMLSRSSVGFMSRQDHGARKVIHHVEDFDFDFEIEPEAQRIRDRVWLDRSEIHGLSLPVLQTVQAILSKQLSLLAEVGHNKAQELLAASDAAENQGQEDEFLDEE</sequence>
<dbReference type="Pfam" id="PF00027">
    <property type="entry name" value="cNMP_binding"/>
    <property type="match status" value="1"/>
</dbReference>
<dbReference type="Gene3D" id="2.60.120.10">
    <property type="entry name" value="Jelly Rolls"/>
    <property type="match status" value="2"/>
</dbReference>
<dbReference type="InterPro" id="IPR005821">
    <property type="entry name" value="Ion_trans_dom"/>
</dbReference>
<comment type="subcellular location">
    <subcellularLocation>
        <location evidence="1">Membrane</location>
        <topology evidence="1">Multi-pass membrane protein</topology>
    </subcellularLocation>
</comment>
<keyword evidence="7" id="KW-0407">Ion channel</keyword>
<gene>
    <name evidence="11" type="ORF">MONBRDRAFT_29429</name>
</gene>
<dbReference type="RefSeq" id="XP_001749885.1">
    <property type="nucleotide sequence ID" value="XM_001749833.1"/>
</dbReference>